<gene>
    <name evidence="1" type="ORF">KU39_1791</name>
</gene>
<sequence>MPFGIDILAPLNPILAAASQSAVDALLNANPDISEEELRARLKEVRIGGKRYPVIRIKLTKNTGVKFWKFYENFFNESVTNITKKAGLNPNEYDVVDPRVKFSVSAQEQENLESERGVMSKLGNRISNVVSSTRYAYTNLYPPEFYSLNIITELQLDSASDFLDSASAESITSALIKIRGYLSQDKELAKTDSWEEFITISSQDMIIMAVLARHLYNVLTKPVYICKDNAYSYKDSMYVPSIFFMVEDFTKFLMKINAMFRREFDEAITTKLAGMMAGSKTNKESGKSFKSYFHNFARRILGRKEQDVAIDTEQNLGKVVSHMTKVGYSDVLVDIVTNRISPEDLGKETVETILSNKEATTSFEDAMNVANQINFATNARGESDGASAKKLRFGLTIESVMRDLIRAKDGMFKKVPLFALSNAIKKIDVRPLFPSTLALVSSIVFAKDDDISKSEYYDTYLLEKLQQFKSSMDVGLDNFILKMKNNNFFDTANFDGEADDGAVGELDQHRFSKIWHQHLSALKDTFVTDILVSASNEQCERFEDRFPAEAAFINFLLRRRDLSKKNMYSAITHAASHGVLSTG</sequence>
<organism evidence="1 2">
    <name type="scientific">Piscirickettsia salmonis</name>
    <dbReference type="NCBI Taxonomy" id="1238"/>
    <lineage>
        <taxon>Bacteria</taxon>
        <taxon>Pseudomonadati</taxon>
        <taxon>Pseudomonadota</taxon>
        <taxon>Gammaproteobacteria</taxon>
        <taxon>Thiotrichales</taxon>
        <taxon>Piscirickettsiaceae</taxon>
        <taxon>Piscirickettsia</taxon>
    </lineage>
</organism>
<dbReference type="RefSeq" id="WP_027242924.1">
    <property type="nucleotide sequence ID" value="NZ_CP012508.1"/>
</dbReference>
<name>A0A1L6TC83_PISSA</name>
<protein>
    <submittedName>
        <fullName evidence="1">Uncharacterized protein</fullName>
    </submittedName>
</protein>
<proteinExistence type="predicted"/>
<dbReference type="Proteomes" id="UP000029558">
    <property type="component" value="Chromosome"/>
</dbReference>
<dbReference type="OrthoDB" id="5618453at2"/>
<dbReference type="AlphaFoldDB" id="A0A1L6TC83"/>
<accession>A0A1L6TC83</accession>
<reference evidence="1 2" key="1">
    <citation type="journal article" date="2014" name="Genome Announc.">
        <title>Comparative Genome Analysis of Two Isolates of the Fish Pathogen Piscirickettsia salmonis from Different Hosts Reveals Major Differences in Virulence-Associated Secretion Systems.</title>
        <authorList>
            <person name="Bohle H."/>
            <person name="Henriquez P."/>
            <person name="Grothusen H."/>
            <person name="Navas E."/>
            <person name="Sandoval A."/>
            <person name="Bustamante F."/>
            <person name="Bustos P."/>
            <person name="Mancilla M."/>
        </authorList>
    </citation>
    <scope>NUCLEOTIDE SEQUENCE [LARGE SCALE GENOMIC DNA]</scope>
    <source>
        <strain evidence="2">B1-32597</strain>
    </source>
</reference>
<evidence type="ECO:0000313" key="2">
    <source>
        <dbReference type="Proteomes" id="UP000029558"/>
    </source>
</evidence>
<evidence type="ECO:0000313" key="1">
    <source>
        <dbReference type="EMBL" id="ALB22971.1"/>
    </source>
</evidence>
<dbReference type="EMBL" id="CP012508">
    <property type="protein sequence ID" value="ALB22971.1"/>
    <property type="molecule type" value="Genomic_DNA"/>
</dbReference>